<keyword evidence="2" id="KW-0012">Acyltransferase</keyword>
<dbReference type="EMBL" id="BSUM01000001">
    <property type="protein sequence ID" value="GMA31285.1"/>
    <property type="molecule type" value="Genomic_DNA"/>
</dbReference>
<dbReference type="AlphaFoldDB" id="A0AA37UMI8"/>
<comment type="caution">
    <text evidence="4">The sequence shown here is derived from an EMBL/GenBank/DDBJ whole genome shotgun (WGS) entry which is preliminary data.</text>
</comment>
<dbReference type="PANTHER" id="PTHR43877">
    <property type="entry name" value="AMINOALKYLPHOSPHONATE N-ACETYLTRANSFERASE-RELATED-RELATED"/>
    <property type="match status" value="1"/>
</dbReference>
<accession>A0AA37UMI8</accession>
<evidence type="ECO:0000313" key="5">
    <source>
        <dbReference type="Proteomes" id="UP001157161"/>
    </source>
</evidence>
<keyword evidence="5" id="KW-1185">Reference proteome</keyword>
<evidence type="ECO:0000256" key="2">
    <source>
        <dbReference type="ARBA" id="ARBA00023315"/>
    </source>
</evidence>
<dbReference type="InterPro" id="IPR016181">
    <property type="entry name" value="Acyl_CoA_acyltransferase"/>
</dbReference>
<organism evidence="4 5">
    <name type="scientific">Litorihabitans aurantiacus</name>
    <dbReference type="NCBI Taxonomy" id="1930061"/>
    <lineage>
        <taxon>Bacteria</taxon>
        <taxon>Bacillati</taxon>
        <taxon>Actinomycetota</taxon>
        <taxon>Actinomycetes</taxon>
        <taxon>Micrococcales</taxon>
        <taxon>Beutenbergiaceae</taxon>
        <taxon>Litorihabitans</taxon>
    </lineage>
</organism>
<dbReference type="Gene3D" id="3.40.630.30">
    <property type="match status" value="1"/>
</dbReference>
<name>A0AA37UMI8_9MICO</name>
<dbReference type="SUPFAM" id="SSF55729">
    <property type="entry name" value="Acyl-CoA N-acyltransferases (Nat)"/>
    <property type="match status" value="1"/>
</dbReference>
<reference evidence="4" key="2">
    <citation type="submission" date="2023-02" db="EMBL/GenBank/DDBJ databases">
        <authorList>
            <person name="Sun Q."/>
            <person name="Mori K."/>
        </authorList>
    </citation>
    <scope>NUCLEOTIDE SEQUENCE</scope>
    <source>
        <strain evidence="4">NBRC 112290</strain>
    </source>
</reference>
<protein>
    <submittedName>
        <fullName evidence="4">N-acetyltransferase</fullName>
    </submittedName>
</protein>
<proteinExistence type="predicted"/>
<dbReference type="RefSeq" id="WP_284250147.1">
    <property type="nucleotide sequence ID" value="NZ_BSUM01000001.1"/>
</dbReference>
<dbReference type="InterPro" id="IPR050832">
    <property type="entry name" value="Bact_Acetyltransf"/>
</dbReference>
<evidence type="ECO:0000313" key="4">
    <source>
        <dbReference type="EMBL" id="GMA31285.1"/>
    </source>
</evidence>
<dbReference type="GO" id="GO:0016747">
    <property type="term" value="F:acyltransferase activity, transferring groups other than amino-acyl groups"/>
    <property type="evidence" value="ECO:0007669"/>
    <property type="project" value="InterPro"/>
</dbReference>
<reference evidence="4" key="1">
    <citation type="journal article" date="2014" name="Int. J. Syst. Evol. Microbiol.">
        <title>Complete genome sequence of Corynebacterium casei LMG S-19264T (=DSM 44701T), isolated from a smear-ripened cheese.</title>
        <authorList>
            <consortium name="US DOE Joint Genome Institute (JGI-PGF)"/>
            <person name="Walter F."/>
            <person name="Albersmeier A."/>
            <person name="Kalinowski J."/>
            <person name="Ruckert C."/>
        </authorList>
    </citation>
    <scope>NUCLEOTIDE SEQUENCE</scope>
    <source>
        <strain evidence="4">NBRC 112290</strain>
    </source>
</reference>
<sequence length="137" mass="15361">MTFRIDEGRPTPDELLTLYREVGWTAYTEAPETLVAAVAASHTVVLARAADGRLVGLARTLSDDHTIAYLQDVLVHPDVRREGVGGALLDAVLERYRHVRQLVLLTDAEPGQRLFYESRGLREVRDVDPPLRSFVRI</sequence>
<dbReference type="Pfam" id="PF13673">
    <property type="entry name" value="Acetyltransf_10"/>
    <property type="match status" value="1"/>
</dbReference>
<evidence type="ECO:0000259" key="3">
    <source>
        <dbReference type="PROSITE" id="PS51186"/>
    </source>
</evidence>
<feature type="domain" description="N-acetyltransferase" evidence="3">
    <location>
        <begin position="5"/>
        <end position="137"/>
    </location>
</feature>
<keyword evidence="1" id="KW-0808">Transferase</keyword>
<dbReference type="InterPro" id="IPR000182">
    <property type="entry name" value="GNAT_dom"/>
</dbReference>
<gene>
    <name evidence="4" type="ORF">GCM10025875_12770</name>
</gene>
<evidence type="ECO:0000256" key="1">
    <source>
        <dbReference type="ARBA" id="ARBA00022679"/>
    </source>
</evidence>
<dbReference type="CDD" id="cd04301">
    <property type="entry name" value="NAT_SF"/>
    <property type="match status" value="1"/>
</dbReference>
<dbReference type="PROSITE" id="PS51186">
    <property type="entry name" value="GNAT"/>
    <property type="match status" value="1"/>
</dbReference>
<dbReference type="Proteomes" id="UP001157161">
    <property type="component" value="Unassembled WGS sequence"/>
</dbReference>